<feature type="compositionally biased region" description="Basic and acidic residues" evidence="1">
    <location>
        <begin position="46"/>
        <end position="60"/>
    </location>
</feature>
<keyword evidence="3" id="KW-1185">Reference proteome</keyword>
<sequence length="69" mass="7900">MSRDALAVEPIRNGGCSLGPILALRTHTTILRYRTTQEPAQEDGTDERGKHRHEWEDHRPMGSPPLRQR</sequence>
<gene>
    <name evidence="2" type="ORF">LPLAT_LOCUS1190</name>
</gene>
<dbReference type="Proteomes" id="UP001497644">
    <property type="component" value="Chromosome 10"/>
</dbReference>
<dbReference type="AlphaFoldDB" id="A0AAV2N630"/>
<accession>A0AAV2N630</accession>
<protein>
    <submittedName>
        <fullName evidence="2">Uncharacterized protein</fullName>
    </submittedName>
</protein>
<evidence type="ECO:0000313" key="2">
    <source>
        <dbReference type="EMBL" id="CAL1674610.1"/>
    </source>
</evidence>
<organism evidence="2 3">
    <name type="scientific">Lasius platythorax</name>
    <dbReference type="NCBI Taxonomy" id="488582"/>
    <lineage>
        <taxon>Eukaryota</taxon>
        <taxon>Metazoa</taxon>
        <taxon>Ecdysozoa</taxon>
        <taxon>Arthropoda</taxon>
        <taxon>Hexapoda</taxon>
        <taxon>Insecta</taxon>
        <taxon>Pterygota</taxon>
        <taxon>Neoptera</taxon>
        <taxon>Endopterygota</taxon>
        <taxon>Hymenoptera</taxon>
        <taxon>Apocrita</taxon>
        <taxon>Aculeata</taxon>
        <taxon>Formicoidea</taxon>
        <taxon>Formicidae</taxon>
        <taxon>Formicinae</taxon>
        <taxon>Lasius</taxon>
        <taxon>Lasius</taxon>
    </lineage>
</organism>
<proteinExistence type="predicted"/>
<reference evidence="2" key="1">
    <citation type="submission" date="2024-04" db="EMBL/GenBank/DDBJ databases">
        <authorList>
            <consortium name="Molecular Ecology Group"/>
        </authorList>
    </citation>
    <scope>NUCLEOTIDE SEQUENCE</scope>
</reference>
<name>A0AAV2N630_9HYME</name>
<dbReference type="EMBL" id="OZ034833">
    <property type="protein sequence ID" value="CAL1674610.1"/>
    <property type="molecule type" value="Genomic_DNA"/>
</dbReference>
<evidence type="ECO:0000256" key="1">
    <source>
        <dbReference type="SAM" id="MobiDB-lite"/>
    </source>
</evidence>
<feature type="region of interest" description="Disordered" evidence="1">
    <location>
        <begin position="33"/>
        <end position="69"/>
    </location>
</feature>
<evidence type="ECO:0000313" key="3">
    <source>
        <dbReference type="Proteomes" id="UP001497644"/>
    </source>
</evidence>